<dbReference type="KEGG" id="part:PARC_a2616"/>
<proteinExistence type="predicted"/>
<protein>
    <submittedName>
        <fullName evidence="1">Uncharacterized protein</fullName>
    </submittedName>
</protein>
<reference evidence="1 2" key="1">
    <citation type="journal article" date="2012" name="J. Bacteriol.">
        <title>Genome sequences of type strains of seven species of the marine bacterium Pseudoalteromonas.</title>
        <authorList>
            <person name="Xie B.B."/>
            <person name="Shu Y.L."/>
            <person name="Qin Q.L."/>
            <person name="Rong J.C."/>
            <person name="Zhang X.Y."/>
            <person name="Chen X.L."/>
            <person name="Shi M."/>
            <person name="He H.L."/>
            <person name="Zhou B.C."/>
            <person name="Zhang Y.Z."/>
        </authorList>
    </citation>
    <scope>NUCLEOTIDE SEQUENCE [LARGE SCALE GENOMIC DNA]</scope>
    <source>
        <strain evidence="1 2">A 37-1-2</strain>
    </source>
</reference>
<dbReference type="AlphaFoldDB" id="A0A290S4J0"/>
<name>A0A290S4J0_9GAMM</name>
<evidence type="ECO:0000313" key="1">
    <source>
        <dbReference type="EMBL" id="ATC87084.1"/>
    </source>
</evidence>
<sequence length="44" mass="4820">MSLGQLISLTHIMSFKVIAFNTSKDSSFNCDAIFSVKPPLTNKS</sequence>
<dbReference type="Proteomes" id="UP000016505">
    <property type="component" value="Chromosome I"/>
</dbReference>
<accession>A0A290S4J0</accession>
<dbReference type="EMBL" id="CP011025">
    <property type="protein sequence ID" value="ATC87084.1"/>
    <property type="molecule type" value="Genomic_DNA"/>
</dbReference>
<evidence type="ECO:0000313" key="2">
    <source>
        <dbReference type="Proteomes" id="UP000016505"/>
    </source>
</evidence>
<gene>
    <name evidence="1" type="ORF">PARC_a2616</name>
</gene>
<organism evidence="1 2">
    <name type="scientific">Pseudoalteromonas arctica A 37-1-2</name>
    <dbReference type="NCBI Taxonomy" id="1117313"/>
    <lineage>
        <taxon>Bacteria</taxon>
        <taxon>Pseudomonadati</taxon>
        <taxon>Pseudomonadota</taxon>
        <taxon>Gammaproteobacteria</taxon>
        <taxon>Alteromonadales</taxon>
        <taxon>Pseudoalteromonadaceae</taxon>
        <taxon>Pseudoalteromonas</taxon>
    </lineage>
</organism>